<dbReference type="Proteomes" id="UP001180825">
    <property type="component" value="Unassembled WGS sequence"/>
</dbReference>
<comment type="caution">
    <text evidence="5">The sequence shown here is derived from an EMBL/GenBank/DDBJ whole genome shotgun (WGS) entry which is preliminary data.</text>
</comment>
<dbReference type="InterPro" id="IPR003593">
    <property type="entry name" value="AAA+_ATPase"/>
</dbReference>
<keyword evidence="2" id="KW-0547">Nucleotide-binding</keyword>
<dbReference type="PROSITE" id="PS00211">
    <property type="entry name" value="ABC_TRANSPORTER_1"/>
    <property type="match status" value="1"/>
</dbReference>
<dbReference type="SMART" id="SM00382">
    <property type="entry name" value="AAA"/>
    <property type="match status" value="1"/>
</dbReference>
<dbReference type="PROSITE" id="PS50893">
    <property type="entry name" value="ABC_TRANSPORTER_2"/>
    <property type="match status" value="1"/>
</dbReference>
<keyword evidence="1" id="KW-1003">Cell membrane</keyword>
<gene>
    <name evidence="5" type="ORF">J2X21_004727</name>
</gene>
<evidence type="ECO:0000256" key="2">
    <source>
        <dbReference type="ARBA" id="ARBA00022741"/>
    </source>
</evidence>
<dbReference type="EMBL" id="JAVDXV010000010">
    <property type="protein sequence ID" value="MDR7335562.1"/>
    <property type="molecule type" value="Genomic_DNA"/>
</dbReference>
<proteinExistence type="predicted"/>
<name>A0ABU2AGH4_9BURK</name>
<dbReference type="PANTHER" id="PTHR43582">
    <property type="entry name" value="LINEARMYCIN RESISTANCE ATP-BINDING PROTEIN LNRL"/>
    <property type="match status" value="1"/>
</dbReference>
<keyword evidence="3 5" id="KW-0067">ATP-binding</keyword>
<evidence type="ECO:0000313" key="6">
    <source>
        <dbReference type="Proteomes" id="UP001180825"/>
    </source>
</evidence>
<dbReference type="SUPFAM" id="SSF52540">
    <property type="entry name" value="P-loop containing nucleoside triphosphate hydrolases"/>
    <property type="match status" value="1"/>
</dbReference>
<reference evidence="5 6" key="1">
    <citation type="submission" date="2023-07" db="EMBL/GenBank/DDBJ databases">
        <title>Sorghum-associated microbial communities from plants grown in Nebraska, USA.</title>
        <authorList>
            <person name="Schachtman D."/>
        </authorList>
    </citation>
    <scope>NUCLEOTIDE SEQUENCE [LARGE SCALE GENOMIC DNA]</scope>
    <source>
        <strain evidence="5 6">BE316</strain>
    </source>
</reference>
<evidence type="ECO:0000313" key="5">
    <source>
        <dbReference type="EMBL" id="MDR7335562.1"/>
    </source>
</evidence>
<dbReference type="Gene3D" id="3.40.50.300">
    <property type="entry name" value="P-loop containing nucleotide triphosphate hydrolases"/>
    <property type="match status" value="1"/>
</dbReference>
<dbReference type="GO" id="GO:0005524">
    <property type="term" value="F:ATP binding"/>
    <property type="evidence" value="ECO:0007669"/>
    <property type="project" value="UniProtKB-KW"/>
</dbReference>
<evidence type="ECO:0000256" key="3">
    <source>
        <dbReference type="ARBA" id="ARBA00022840"/>
    </source>
</evidence>
<sequence>MPSIRLKLETEGGMDDNSELLSARGLRKTYGDRVAVHEVSLALRPGEVLGLLGPNGAGKSTTVGMICGLTVPDAGSVTMADGVSLASDEAGYKRRIGLVPQDIALYEDLPARMNVELFGALYGMAPDVLKRRTDEVLALVGLSDRAKDKPATFSGGMKRRLNIACALVHDPEVILLDEPTAGVDPQSRNAIFDNLEALKAAGKALIYTTHYMEEAERLADRITIIDHGRVVASGTQAQLFALLPAAQTLQVDLGGEPDDALLAGLPGVTRSGQRLEVRVADVARDAGALMAALAQRGLQVRGIATARVTLEDVFLQLTGRALRD</sequence>
<protein>
    <submittedName>
        <fullName evidence="5">ABC-2 type transport system ATP-binding protein</fullName>
    </submittedName>
</protein>
<keyword evidence="6" id="KW-1185">Reference proteome</keyword>
<dbReference type="RefSeq" id="WP_310332566.1">
    <property type="nucleotide sequence ID" value="NZ_JAVDXV010000010.1"/>
</dbReference>
<dbReference type="PANTHER" id="PTHR43582:SF2">
    <property type="entry name" value="LINEARMYCIN RESISTANCE ATP-BINDING PROTEIN LNRL"/>
    <property type="match status" value="1"/>
</dbReference>
<dbReference type="InterPro" id="IPR017871">
    <property type="entry name" value="ABC_transporter-like_CS"/>
</dbReference>
<dbReference type="Pfam" id="PF00005">
    <property type="entry name" value="ABC_tran"/>
    <property type="match status" value="1"/>
</dbReference>
<accession>A0ABU2AGH4</accession>
<keyword evidence="1" id="KW-0472">Membrane</keyword>
<organism evidence="5 6">
    <name type="scientific">Roseateles asaccharophilus</name>
    <dbReference type="NCBI Taxonomy" id="582607"/>
    <lineage>
        <taxon>Bacteria</taxon>
        <taxon>Pseudomonadati</taxon>
        <taxon>Pseudomonadota</taxon>
        <taxon>Betaproteobacteria</taxon>
        <taxon>Burkholderiales</taxon>
        <taxon>Sphaerotilaceae</taxon>
        <taxon>Roseateles</taxon>
    </lineage>
</organism>
<evidence type="ECO:0000256" key="1">
    <source>
        <dbReference type="ARBA" id="ARBA00022475"/>
    </source>
</evidence>
<dbReference type="InterPro" id="IPR003439">
    <property type="entry name" value="ABC_transporter-like_ATP-bd"/>
</dbReference>
<dbReference type="InterPro" id="IPR027417">
    <property type="entry name" value="P-loop_NTPase"/>
</dbReference>
<evidence type="ECO:0000259" key="4">
    <source>
        <dbReference type="PROSITE" id="PS50893"/>
    </source>
</evidence>
<feature type="domain" description="ABC transporter" evidence="4">
    <location>
        <begin position="21"/>
        <end position="252"/>
    </location>
</feature>